<dbReference type="Proteomes" id="UP001157502">
    <property type="component" value="Chromosome 24"/>
</dbReference>
<comment type="caution">
    <text evidence="1">The sequence shown here is derived from an EMBL/GenBank/DDBJ whole genome shotgun (WGS) entry which is preliminary data.</text>
</comment>
<gene>
    <name evidence="1" type="ORF">DPEC_G00265980</name>
</gene>
<name>A0ACC2FNC4_DALPE</name>
<evidence type="ECO:0000313" key="1">
    <source>
        <dbReference type="EMBL" id="KAJ7992821.1"/>
    </source>
</evidence>
<protein>
    <submittedName>
        <fullName evidence="1">Uncharacterized protein</fullName>
    </submittedName>
</protein>
<evidence type="ECO:0000313" key="2">
    <source>
        <dbReference type="Proteomes" id="UP001157502"/>
    </source>
</evidence>
<proteinExistence type="predicted"/>
<keyword evidence="2" id="KW-1185">Reference proteome</keyword>
<sequence>MLAKNCEFTDVSHEIKAQLIQSCSSTRLRRRALREPNDSLDNLLEYGRTLELSEQQAAGMEQSVPASVNAVHQTGRTVTSRHAGRAKPNAQCRNCGGKYPHDGECPAKGKDCKACGKLNHFAKQCMSKQRTQRRDNDTKHRDNSYNTAKELGLIKIINTVSAPTSQTVADELLQTYSELFEGIGMLKDFQVKLHINTDIQPTCQPHRRVPFHIRQKVEEELKRLENDDVIETVTGPTPWVSPIVTPPKPKEPDKLELHPDSRYITTFTTHLGLRRYKRLNFGISSAAEVFQNAICQTLQGITGVKNLSDDIIVYGKTQKDHDDSLRAVFQRLKDRGLTLNRKKREFNKTKLEFFGFIFSADGISAYPKKVTAIQQASDPQDPTEVRSLLGMANYCARFIKDFASIPAPLRELTKKDTPWHWNPEHARALQTIKDSLTSNTVMSYFDPAKDTELVVDASPVGLGTILYQKNRKGERHTIAYASRALSDVERRYSQTEKEALAIVWSCEHFHLYLYGNPFILVTDHKDLEVIWNNPRSKPPARIERWGLRLQPYNFKVEYRKGADNPGDYISRHPIPMQTSESTRAVKVAEEYVNFVAEYATPKAMTLNEIRRNTKRPNPTRG</sequence>
<reference evidence="1" key="1">
    <citation type="submission" date="2021-05" db="EMBL/GenBank/DDBJ databases">
        <authorList>
            <person name="Pan Q."/>
            <person name="Jouanno E."/>
            <person name="Zahm M."/>
            <person name="Klopp C."/>
            <person name="Cabau C."/>
            <person name="Louis A."/>
            <person name="Berthelot C."/>
            <person name="Parey E."/>
            <person name="Roest Crollius H."/>
            <person name="Montfort J."/>
            <person name="Robinson-Rechavi M."/>
            <person name="Bouchez O."/>
            <person name="Lampietro C."/>
            <person name="Lopez Roques C."/>
            <person name="Donnadieu C."/>
            <person name="Postlethwait J."/>
            <person name="Bobe J."/>
            <person name="Dillon D."/>
            <person name="Chandos A."/>
            <person name="von Hippel F."/>
            <person name="Guiguen Y."/>
        </authorList>
    </citation>
    <scope>NUCLEOTIDE SEQUENCE</scope>
    <source>
        <strain evidence="1">YG-Jan2019</strain>
    </source>
</reference>
<organism evidence="1 2">
    <name type="scientific">Dallia pectoralis</name>
    <name type="common">Alaska blackfish</name>
    <dbReference type="NCBI Taxonomy" id="75939"/>
    <lineage>
        <taxon>Eukaryota</taxon>
        <taxon>Metazoa</taxon>
        <taxon>Chordata</taxon>
        <taxon>Craniata</taxon>
        <taxon>Vertebrata</taxon>
        <taxon>Euteleostomi</taxon>
        <taxon>Actinopterygii</taxon>
        <taxon>Neopterygii</taxon>
        <taxon>Teleostei</taxon>
        <taxon>Protacanthopterygii</taxon>
        <taxon>Esociformes</taxon>
        <taxon>Umbridae</taxon>
        <taxon>Dallia</taxon>
    </lineage>
</organism>
<dbReference type="EMBL" id="CM055751">
    <property type="protein sequence ID" value="KAJ7992821.1"/>
    <property type="molecule type" value="Genomic_DNA"/>
</dbReference>
<accession>A0ACC2FNC4</accession>